<dbReference type="SUPFAM" id="SSF53098">
    <property type="entry name" value="Ribonuclease H-like"/>
    <property type="match status" value="1"/>
</dbReference>
<dbReference type="VEuPathDB" id="FungiDB:MPH_13746"/>
<dbReference type="InterPro" id="IPR001584">
    <property type="entry name" value="Integrase_cat-core"/>
</dbReference>
<dbReference type="EMBL" id="AHHD01000740">
    <property type="protein sequence ID" value="EKG09250.1"/>
    <property type="molecule type" value="Genomic_DNA"/>
</dbReference>
<dbReference type="InterPro" id="IPR050951">
    <property type="entry name" value="Retrovirus_Pol_polyprotein"/>
</dbReference>
<dbReference type="Pfam" id="PF17921">
    <property type="entry name" value="Integrase_H2C2"/>
    <property type="match status" value="1"/>
</dbReference>
<dbReference type="PANTHER" id="PTHR37984">
    <property type="entry name" value="PROTEIN CBG26694"/>
    <property type="match status" value="1"/>
</dbReference>
<dbReference type="GO" id="GO:0005634">
    <property type="term" value="C:nucleus"/>
    <property type="evidence" value="ECO:0007669"/>
    <property type="project" value="UniProtKB-ARBA"/>
</dbReference>
<keyword evidence="1" id="KW-0694">RNA-binding</keyword>
<feature type="compositionally biased region" description="Acidic residues" evidence="2">
    <location>
        <begin position="286"/>
        <end position="302"/>
    </location>
</feature>
<dbReference type="OrthoDB" id="4955652at2759"/>
<feature type="compositionally biased region" description="Basic and acidic residues" evidence="2">
    <location>
        <begin position="276"/>
        <end position="285"/>
    </location>
</feature>
<dbReference type="Gene3D" id="1.10.340.70">
    <property type="match status" value="1"/>
</dbReference>
<accession>K2RXS3</accession>
<proteinExistence type="predicted"/>
<dbReference type="Proteomes" id="UP000007129">
    <property type="component" value="Unassembled WGS sequence"/>
</dbReference>
<organism evidence="4 5">
    <name type="scientific">Macrophomina phaseolina (strain MS6)</name>
    <name type="common">Charcoal rot fungus</name>
    <dbReference type="NCBI Taxonomy" id="1126212"/>
    <lineage>
        <taxon>Eukaryota</taxon>
        <taxon>Fungi</taxon>
        <taxon>Dikarya</taxon>
        <taxon>Ascomycota</taxon>
        <taxon>Pezizomycotina</taxon>
        <taxon>Dothideomycetes</taxon>
        <taxon>Dothideomycetes incertae sedis</taxon>
        <taxon>Botryosphaeriales</taxon>
        <taxon>Botryosphaeriaceae</taxon>
        <taxon>Macrophomina</taxon>
    </lineage>
</organism>
<evidence type="ECO:0000313" key="4">
    <source>
        <dbReference type="EMBL" id="EKG09250.1"/>
    </source>
</evidence>
<dbReference type="InterPro" id="IPR041588">
    <property type="entry name" value="Integrase_H2C2"/>
</dbReference>
<dbReference type="InterPro" id="IPR012337">
    <property type="entry name" value="RNaseH-like_sf"/>
</dbReference>
<dbReference type="GO" id="GO:0003723">
    <property type="term" value="F:RNA binding"/>
    <property type="evidence" value="ECO:0007669"/>
    <property type="project" value="UniProtKB-KW"/>
</dbReference>
<feature type="region of interest" description="Disordered" evidence="2">
    <location>
        <begin position="411"/>
        <end position="450"/>
    </location>
</feature>
<dbReference type="InterPro" id="IPR036397">
    <property type="entry name" value="RNaseH_sf"/>
</dbReference>
<feature type="domain" description="Integrase catalytic" evidence="3">
    <location>
        <begin position="96"/>
        <end position="262"/>
    </location>
</feature>
<dbReference type="PANTHER" id="PTHR37984:SF5">
    <property type="entry name" value="PROTEIN NYNRIN-LIKE"/>
    <property type="match status" value="1"/>
</dbReference>
<dbReference type="HOGENOM" id="CLU_608419_0_0_1"/>
<dbReference type="STRING" id="1126212.K2RXS3"/>
<dbReference type="PROSITE" id="PS50994">
    <property type="entry name" value="INTEGRASE"/>
    <property type="match status" value="1"/>
</dbReference>
<comment type="caution">
    <text evidence="4">The sequence shown here is derived from an EMBL/GenBank/DDBJ whole genome shotgun (WGS) entry which is preliminary data.</text>
</comment>
<evidence type="ECO:0000256" key="1">
    <source>
        <dbReference type="ARBA" id="ARBA00022884"/>
    </source>
</evidence>
<dbReference type="Gene3D" id="3.30.420.10">
    <property type="entry name" value="Ribonuclease H-like superfamily/Ribonuclease H"/>
    <property type="match status" value="1"/>
</dbReference>
<protein>
    <submittedName>
        <fullName evidence="4">Integrase catalytic core</fullName>
    </submittedName>
</protein>
<feature type="region of interest" description="Disordered" evidence="2">
    <location>
        <begin position="276"/>
        <end position="310"/>
    </location>
</feature>
<reference evidence="4 5" key="1">
    <citation type="journal article" date="2012" name="BMC Genomics">
        <title>Tools to kill: Genome of one of the most destructive plant pathogenic fungi Macrophomina phaseolina.</title>
        <authorList>
            <person name="Islam M.S."/>
            <person name="Haque M.S."/>
            <person name="Islam M.M."/>
            <person name="Emdad E.M."/>
            <person name="Halim A."/>
            <person name="Hossen Q.M.M."/>
            <person name="Hossain M.Z."/>
            <person name="Ahmed B."/>
            <person name="Rahim S."/>
            <person name="Rahman M.S."/>
            <person name="Alam M.M."/>
            <person name="Hou S."/>
            <person name="Wan X."/>
            <person name="Saito J.A."/>
            <person name="Alam M."/>
        </authorList>
    </citation>
    <scope>NUCLEOTIDE SEQUENCE [LARGE SCALE GENOMIC DNA]</scope>
    <source>
        <strain evidence="4 5">MS6</strain>
    </source>
</reference>
<evidence type="ECO:0000256" key="2">
    <source>
        <dbReference type="SAM" id="MobiDB-lite"/>
    </source>
</evidence>
<evidence type="ECO:0000259" key="3">
    <source>
        <dbReference type="PROSITE" id="PS50994"/>
    </source>
</evidence>
<dbReference type="GO" id="GO:0015074">
    <property type="term" value="P:DNA integration"/>
    <property type="evidence" value="ECO:0007669"/>
    <property type="project" value="InterPro"/>
</dbReference>
<dbReference type="eggNOG" id="KOG0017">
    <property type="taxonomic scope" value="Eukaryota"/>
</dbReference>
<sequence>MRLVQRSYVYYSTETNGRLGLYRRPIKHFGHRKVLKKTEIFNAITQSHCDTAHGGIETTWKDVQARYWGVTRNDVKEALKVCRNCVRRRHQSVARAPLRPIVVHDVFEKVQIDLIDYCNRPDPVTGDRYVLHMRDYFTDYTMLVPLPEKSAACVAAGVLRWICSFGPMRSVQNDRGGGFLDVVKKIFQDYGIRIDVGRPHHPQAQGRIEQANGQAKSAIEAAKVEYGHPGFAYACVDAAIALNNRLSRTRRCTPCFALFGRGMWVNKVARVAAGHRNDVDGPQLRDDEEAPAPEAAVEDSPPDDGRPSVQAATAEGQDNADIIEGLDLIEEQASRATASDTECMPALPDNPELTDVLERTKYQLDGWEVPPPVGDAFWEPVLPRQAPFDDALEGCSGGEQSSLVDYASASSGKCKARADVPGPSQPPERPPNAMHQHHDIADGPKGLRRF</sequence>
<dbReference type="InParanoid" id="K2RXS3"/>
<name>K2RXS3_MACPH</name>
<evidence type="ECO:0000313" key="5">
    <source>
        <dbReference type="Proteomes" id="UP000007129"/>
    </source>
</evidence>
<dbReference type="AlphaFoldDB" id="K2RXS3"/>
<gene>
    <name evidence="4" type="ORF">MPH_13746</name>
</gene>